<keyword evidence="2" id="KW-0288">FMN</keyword>
<keyword evidence="8" id="KW-1185">Reference proteome</keyword>
<dbReference type="InterPro" id="IPR000014">
    <property type="entry name" value="PAS"/>
</dbReference>
<dbReference type="Proteomes" id="UP000199541">
    <property type="component" value="Unassembled WGS sequence"/>
</dbReference>
<dbReference type="SUPFAM" id="SSF55785">
    <property type="entry name" value="PYP-like sensor domain (PAS domain)"/>
    <property type="match status" value="1"/>
</dbReference>
<reference evidence="7 8" key="2">
    <citation type="submission" date="2016-10" db="EMBL/GenBank/DDBJ databases">
        <authorList>
            <person name="Varghese N."/>
            <person name="Submissions S."/>
        </authorList>
    </citation>
    <scope>NUCLEOTIDE SEQUENCE [LARGE SCALE GENOMIC DNA]</scope>
    <source>
        <strain evidence="7 8">DSM 24802</strain>
    </source>
</reference>
<dbReference type="SMART" id="SM00387">
    <property type="entry name" value="HATPase_c"/>
    <property type="match status" value="1"/>
</dbReference>
<evidence type="ECO:0000259" key="4">
    <source>
        <dbReference type="PROSITE" id="PS50112"/>
    </source>
</evidence>
<evidence type="ECO:0000313" key="6">
    <source>
        <dbReference type="EMBL" id="GHE04719.1"/>
    </source>
</evidence>
<dbReference type="PANTHER" id="PTHR47429:SF2">
    <property type="entry name" value="PROTEIN TWIN LOV 1"/>
    <property type="match status" value="1"/>
</dbReference>
<dbReference type="EMBL" id="FNOB01000017">
    <property type="protein sequence ID" value="SDX46755.1"/>
    <property type="molecule type" value="Genomic_DNA"/>
</dbReference>
<dbReference type="InterPro" id="IPR003594">
    <property type="entry name" value="HATPase_dom"/>
</dbReference>
<gene>
    <name evidence="6" type="ORF">GCM10008024_32890</name>
    <name evidence="7" type="ORF">SAMN05444006_11711</name>
</gene>
<organism evidence="6 9">
    <name type="scientific">Allgaiera indica</name>
    <dbReference type="NCBI Taxonomy" id="765699"/>
    <lineage>
        <taxon>Bacteria</taxon>
        <taxon>Pseudomonadati</taxon>
        <taxon>Pseudomonadota</taxon>
        <taxon>Alphaproteobacteria</taxon>
        <taxon>Rhodobacterales</taxon>
        <taxon>Paracoccaceae</taxon>
        <taxon>Allgaiera</taxon>
    </lineage>
</organism>
<dbReference type="Pfam" id="PF07568">
    <property type="entry name" value="HisKA_2"/>
    <property type="match status" value="1"/>
</dbReference>
<evidence type="ECO:0000256" key="2">
    <source>
        <dbReference type="ARBA" id="ARBA00022643"/>
    </source>
</evidence>
<name>A0AAN4UU52_9RHOB</name>
<comment type="caution">
    <text evidence="6">The sequence shown here is derived from an EMBL/GenBank/DDBJ whole genome shotgun (WGS) entry which is preliminary data.</text>
</comment>
<reference evidence="6" key="1">
    <citation type="journal article" date="2014" name="Int. J. Syst. Evol. Microbiol.">
        <title>Complete genome sequence of Corynebacterium casei LMG S-19264T (=DSM 44701T), isolated from a smear-ripened cheese.</title>
        <authorList>
            <consortium name="US DOE Joint Genome Institute (JGI-PGF)"/>
            <person name="Walter F."/>
            <person name="Albersmeier A."/>
            <person name="Kalinowski J."/>
            <person name="Ruckert C."/>
        </authorList>
    </citation>
    <scope>NUCLEOTIDE SEQUENCE</scope>
    <source>
        <strain evidence="6">CGMCC 1.10859</strain>
    </source>
</reference>
<dbReference type="AlphaFoldDB" id="A0AAN4UU52"/>
<proteinExistence type="predicted"/>
<evidence type="ECO:0000256" key="1">
    <source>
        <dbReference type="ARBA" id="ARBA00022630"/>
    </source>
</evidence>
<evidence type="ECO:0000313" key="9">
    <source>
        <dbReference type="Proteomes" id="UP000634647"/>
    </source>
</evidence>
<dbReference type="PROSITE" id="PS50113">
    <property type="entry name" value="PAC"/>
    <property type="match status" value="1"/>
</dbReference>
<keyword evidence="3" id="KW-0157">Chromophore</keyword>
<dbReference type="SMART" id="SM00091">
    <property type="entry name" value="PAS"/>
    <property type="match status" value="1"/>
</dbReference>
<evidence type="ECO:0000259" key="5">
    <source>
        <dbReference type="PROSITE" id="PS50113"/>
    </source>
</evidence>
<reference evidence="6" key="3">
    <citation type="submission" date="2023-06" db="EMBL/GenBank/DDBJ databases">
        <authorList>
            <person name="Sun Q."/>
            <person name="Zhou Y."/>
        </authorList>
    </citation>
    <scope>NUCLEOTIDE SEQUENCE</scope>
    <source>
        <strain evidence="6">CGMCC 1.10859</strain>
    </source>
</reference>
<dbReference type="Proteomes" id="UP000634647">
    <property type="component" value="Unassembled WGS sequence"/>
</dbReference>
<dbReference type="CDD" id="cd00130">
    <property type="entry name" value="PAS"/>
    <property type="match status" value="1"/>
</dbReference>
<dbReference type="NCBIfam" id="TIGR00229">
    <property type="entry name" value="sensory_box"/>
    <property type="match status" value="1"/>
</dbReference>
<evidence type="ECO:0000313" key="7">
    <source>
        <dbReference type="EMBL" id="SDX46755.1"/>
    </source>
</evidence>
<dbReference type="InterPro" id="IPR000700">
    <property type="entry name" value="PAS-assoc_C"/>
</dbReference>
<dbReference type="RefSeq" id="WP_035837799.1">
    <property type="nucleotide sequence ID" value="NZ_BNAB01000018.1"/>
</dbReference>
<sequence length="340" mass="37407">MVEADPFQGGLSDHVALQFLASAPFSLVLTDPWKDDNPIVYANRAFHDTTGYPREDVIGRNCRFLQGPGTDPAAVARIHRALEREEEVTVDILNYRSDGTPFWNRLMLAPLRDSDGKVRFFSGVQKMLAPEDAPDHAHTTIDELHHRVKNHLSMVVSLMRMHNREAATNPREVLDKAARRIEGLAMLYEQLTYTDGENNQAVVLGDYLGRVADSVGRLAPRDQIKIKLRADRFTVPVERAVPMGLIVSEVVTNAMQHAFGEAPGTVTINIEEADDGGVRLSIDDDGRGFADGVDWPREGSVGGRLVLQLTASLAGSLSVNSGPQGTRIMLDAPPSVRQRN</sequence>
<accession>A0AAN4UU52</accession>
<dbReference type="InterPro" id="IPR011495">
    <property type="entry name" value="Sig_transdc_His_kin_sub2_dim/P"/>
</dbReference>
<keyword evidence="1" id="KW-0285">Flavoprotein</keyword>
<evidence type="ECO:0000313" key="8">
    <source>
        <dbReference type="Proteomes" id="UP000199541"/>
    </source>
</evidence>
<dbReference type="Pfam" id="PF13426">
    <property type="entry name" value="PAS_9"/>
    <property type="match status" value="1"/>
</dbReference>
<dbReference type="PANTHER" id="PTHR47429">
    <property type="entry name" value="PROTEIN TWIN LOV 1"/>
    <property type="match status" value="1"/>
</dbReference>
<keyword evidence="6" id="KW-0418">Kinase</keyword>
<protein>
    <submittedName>
        <fullName evidence="7">PAS domain S-box-containing protein</fullName>
    </submittedName>
    <submittedName>
        <fullName evidence="6">Signal transduction histidine kinase</fullName>
    </submittedName>
</protein>
<dbReference type="InterPro" id="IPR035965">
    <property type="entry name" value="PAS-like_dom_sf"/>
</dbReference>
<keyword evidence="6" id="KW-0808">Transferase</keyword>
<evidence type="ECO:0000256" key="3">
    <source>
        <dbReference type="ARBA" id="ARBA00022991"/>
    </source>
</evidence>
<dbReference type="Pfam" id="PF13581">
    <property type="entry name" value="HATPase_c_2"/>
    <property type="match status" value="1"/>
</dbReference>
<dbReference type="InterPro" id="IPR036890">
    <property type="entry name" value="HATPase_C_sf"/>
</dbReference>
<dbReference type="EMBL" id="BNAB01000018">
    <property type="protein sequence ID" value="GHE04719.1"/>
    <property type="molecule type" value="Genomic_DNA"/>
</dbReference>
<dbReference type="Gene3D" id="3.30.450.20">
    <property type="entry name" value="PAS domain"/>
    <property type="match status" value="1"/>
</dbReference>
<dbReference type="Gene3D" id="3.30.565.10">
    <property type="entry name" value="Histidine kinase-like ATPase, C-terminal domain"/>
    <property type="match status" value="1"/>
</dbReference>
<feature type="domain" description="PAC" evidence="5">
    <location>
        <begin position="86"/>
        <end position="140"/>
    </location>
</feature>
<dbReference type="PROSITE" id="PS50112">
    <property type="entry name" value="PAS"/>
    <property type="match status" value="1"/>
</dbReference>
<dbReference type="SUPFAM" id="SSF55874">
    <property type="entry name" value="ATPase domain of HSP90 chaperone/DNA topoisomerase II/histidine kinase"/>
    <property type="match status" value="1"/>
</dbReference>
<dbReference type="GO" id="GO:0016301">
    <property type="term" value="F:kinase activity"/>
    <property type="evidence" value="ECO:0007669"/>
    <property type="project" value="UniProtKB-KW"/>
</dbReference>
<feature type="domain" description="PAS" evidence="4">
    <location>
        <begin position="36"/>
        <end position="85"/>
    </location>
</feature>